<gene>
    <name evidence="3" type="ORF">SAMN05444003_2446</name>
</gene>
<dbReference type="Proteomes" id="UP000184074">
    <property type="component" value="Unassembled WGS sequence"/>
</dbReference>
<feature type="transmembrane region" description="Helical" evidence="1">
    <location>
        <begin position="82"/>
        <end position="114"/>
    </location>
</feature>
<dbReference type="RefSeq" id="WP_072901419.1">
    <property type="nucleotide sequence ID" value="NZ_FQXB01000003.1"/>
</dbReference>
<keyword evidence="1" id="KW-0472">Membrane</keyword>
<sequence length="167" mass="18798">MRQGEISLAGLLALFSLYLMWKSTELPIGYIRGQGPGGGFWPFWLSFGMLLSCGAIAWNWWRGKSPASQSDDPIMDAFGWRTIIWVGGGLVAFVALIPIVSMYGAIALFLIYYLRFLGRHSWLLTLILATALPIGLFFFFEAAMLISMPQGMPFTQPFFDVMYDIIY</sequence>
<feature type="transmembrane region" description="Helical" evidence="1">
    <location>
        <begin position="43"/>
        <end position="61"/>
    </location>
</feature>
<dbReference type="InterPro" id="IPR009936">
    <property type="entry name" value="DUF1468"/>
</dbReference>
<accession>A0A1M5R122</accession>
<protein>
    <submittedName>
        <fullName evidence="3">Tripartite tricarboxylate transporter TctB family protein</fullName>
    </submittedName>
</protein>
<reference evidence="3 4" key="1">
    <citation type="submission" date="2016-11" db="EMBL/GenBank/DDBJ databases">
        <authorList>
            <person name="Jaros S."/>
            <person name="Januszkiewicz K."/>
            <person name="Wedrychowicz H."/>
        </authorList>
    </citation>
    <scope>NUCLEOTIDE SEQUENCE [LARGE SCALE GENOMIC DNA]</scope>
    <source>
        <strain evidence="3 4">DSM 28715</strain>
    </source>
</reference>
<proteinExistence type="predicted"/>
<feature type="transmembrane region" description="Helical" evidence="1">
    <location>
        <begin position="120"/>
        <end position="140"/>
    </location>
</feature>
<evidence type="ECO:0000313" key="4">
    <source>
        <dbReference type="Proteomes" id="UP000184074"/>
    </source>
</evidence>
<keyword evidence="4" id="KW-1185">Reference proteome</keyword>
<keyword evidence="1" id="KW-0812">Transmembrane</keyword>
<feature type="domain" description="DUF1468" evidence="2">
    <location>
        <begin position="9"/>
        <end position="149"/>
    </location>
</feature>
<evidence type="ECO:0000313" key="3">
    <source>
        <dbReference type="EMBL" id="SHH20075.1"/>
    </source>
</evidence>
<dbReference type="OrthoDB" id="6183775at2"/>
<dbReference type="Pfam" id="PF07331">
    <property type="entry name" value="TctB"/>
    <property type="match status" value="1"/>
</dbReference>
<dbReference type="AlphaFoldDB" id="A0A1M5R122"/>
<keyword evidence="1" id="KW-1133">Transmembrane helix</keyword>
<evidence type="ECO:0000256" key="1">
    <source>
        <dbReference type="SAM" id="Phobius"/>
    </source>
</evidence>
<organism evidence="3 4">
    <name type="scientific">Cognatiyoonia sediminum</name>
    <dbReference type="NCBI Taxonomy" id="1508389"/>
    <lineage>
        <taxon>Bacteria</taxon>
        <taxon>Pseudomonadati</taxon>
        <taxon>Pseudomonadota</taxon>
        <taxon>Alphaproteobacteria</taxon>
        <taxon>Rhodobacterales</taxon>
        <taxon>Paracoccaceae</taxon>
        <taxon>Cognatiyoonia</taxon>
    </lineage>
</organism>
<dbReference type="EMBL" id="FQXB01000003">
    <property type="protein sequence ID" value="SHH20075.1"/>
    <property type="molecule type" value="Genomic_DNA"/>
</dbReference>
<dbReference type="STRING" id="1508389.SAMN05444003_2446"/>
<name>A0A1M5R122_9RHOB</name>
<evidence type="ECO:0000259" key="2">
    <source>
        <dbReference type="Pfam" id="PF07331"/>
    </source>
</evidence>